<keyword evidence="2" id="KW-1185">Reference proteome</keyword>
<protein>
    <submittedName>
        <fullName evidence="1">Uncharacterized protein</fullName>
    </submittedName>
</protein>
<evidence type="ECO:0000313" key="1">
    <source>
        <dbReference type="EMBL" id="ARF49218.1"/>
    </source>
</evidence>
<evidence type="ECO:0000313" key="2">
    <source>
        <dbReference type="Proteomes" id="UP000192380"/>
    </source>
</evidence>
<accession>A0ABN4Z3U6</accession>
<sequence length="63" mass="6933">MVRLDRTELNQGSATAALAPLIWKMFGVEGEADALGKLLLPEAQPRYRDWLQHIADQASGQSP</sequence>
<proteinExistence type="predicted"/>
<reference evidence="1 2" key="1">
    <citation type="submission" date="2016-10" db="EMBL/GenBank/DDBJ databases">
        <title>Complete Genome Assembly of Pantoea stewartii subsp. stewartii DC283, a Corn Pathogen.</title>
        <authorList>
            <person name="Duong D.A."/>
            <person name="Stevens A.M."/>
            <person name="Jensen R.V."/>
        </authorList>
    </citation>
    <scope>NUCLEOTIDE SEQUENCE [LARGE SCALE GENOMIC DNA]</scope>
    <source>
        <strain evidence="1 2">DC283</strain>
    </source>
</reference>
<gene>
    <name evidence="1" type="ORF">DSJ_07600</name>
</gene>
<organism evidence="1 2">
    <name type="scientific">Pantoea stewartii subsp. stewartii DC283</name>
    <dbReference type="NCBI Taxonomy" id="660596"/>
    <lineage>
        <taxon>Bacteria</taxon>
        <taxon>Pseudomonadati</taxon>
        <taxon>Pseudomonadota</taxon>
        <taxon>Gammaproteobacteria</taxon>
        <taxon>Enterobacterales</taxon>
        <taxon>Erwiniaceae</taxon>
        <taxon>Pantoea</taxon>
    </lineage>
</organism>
<name>A0ABN4Z3U6_PANSE</name>
<dbReference type="Proteomes" id="UP000192380">
    <property type="component" value="Chromosome"/>
</dbReference>
<dbReference type="EMBL" id="CP017581">
    <property type="protein sequence ID" value="ARF49218.1"/>
    <property type="molecule type" value="Genomic_DNA"/>
</dbReference>